<dbReference type="InterPro" id="IPR050397">
    <property type="entry name" value="Env_Response_Regulators"/>
</dbReference>
<dbReference type="CDD" id="cd00038">
    <property type="entry name" value="CAP_ED"/>
    <property type="match status" value="1"/>
</dbReference>
<dbReference type="PROSITE" id="PS50042">
    <property type="entry name" value="CNMP_BINDING_3"/>
    <property type="match status" value="1"/>
</dbReference>
<dbReference type="InterPro" id="IPR014710">
    <property type="entry name" value="RmlC-like_jellyroll"/>
</dbReference>
<dbReference type="Pfam" id="PF00027">
    <property type="entry name" value="cNMP_binding"/>
    <property type="match status" value="1"/>
</dbReference>
<dbReference type="Proteomes" id="UP001595548">
    <property type="component" value="Unassembled WGS sequence"/>
</dbReference>
<evidence type="ECO:0000259" key="1">
    <source>
        <dbReference type="PROSITE" id="PS50042"/>
    </source>
</evidence>
<proteinExistence type="predicted"/>
<dbReference type="RefSeq" id="WP_339617706.1">
    <property type="nucleotide sequence ID" value="NZ_AP031500.1"/>
</dbReference>
<organism evidence="2 3">
    <name type="scientific">Gilvimarinus japonicus</name>
    <dbReference type="NCBI Taxonomy" id="1796469"/>
    <lineage>
        <taxon>Bacteria</taxon>
        <taxon>Pseudomonadati</taxon>
        <taxon>Pseudomonadota</taxon>
        <taxon>Gammaproteobacteria</taxon>
        <taxon>Cellvibrionales</taxon>
        <taxon>Cellvibrionaceae</taxon>
        <taxon>Gilvimarinus</taxon>
    </lineage>
</organism>
<comment type="caution">
    <text evidence="2">The sequence shown here is derived from an EMBL/GenBank/DDBJ whole genome shotgun (WGS) entry which is preliminary data.</text>
</comment>
<name>A0ABV7HQE0_9GAMM</name>
<feature type="domain" description="Cyclic nucleotide-binding" evidence="1">
    <location>
        <begin position="153"/>
        <end position="248"/>
    </location>
</feature>
<dbReference type="Gene3D" id="2.60.120.10">
    <property type="entry name" value="Jelly Rolls"/>
    <property type="match status" value="1"/>
</dbReference>
<dbReference type="InterPro" id="IPR018490">
    <property type="entry name" value="cNMP-bd_dom_sf"/>
</dbReference>
<dbReference type="SMART" id="SM00100">
    <property type="entry name" value="cNMP"/>
    <property type="match status" value="1"/>
</dbReference>
<accession>A0ABV7HQE0</accession>
<dbReference type="PANTHER" id="PTHR24567:SF74">
    <property type="entry name" value="HTH-TYPE TRANSCRIPTIONAL REGULATOR ARCR"/>
    <property type="match status" value="1"/>
</dbReference>
<keyword evidence="3" id="KW-1185">Reference proteome</keyword>
<protein>
    <submittedName>
        <fullName evidence="2">Cyclic nucleotide-binding domain-containing protein</fullName>
    </submittedName>
</protein>
<evidence type="ECO:0000313" key="2">
    <source>
        <dbReference type="EMBL" id="MFC3156093.1"/>
    </source>
</evidence>
<evidence type="ECO:0000313" key="3">
    <source>
        <dbReference type="Proteomes" id="UP001595548"/>
    </source>
</evidence>
<dbReference type="PANTHER" id="PTHR24567">
    <property type="entry name" value="CRP FAMILY TRANSCRIPTIONAL REGULATORY PROTEIN"/>
    <property type="match status" value="1"/>
</dbReference>
<dbReference type="EMBL" id="JBHRTL010000027">
    <property type="protein sequence ID" value="MFC3156093.1"/>
    <property type="molecule type" value="Genomic_DNA"/>
</dbReference>
<gene>
    <name evidence="2" type="ORF">ACFOEB_12860</name>
</gene>
<sequence>MHLPTNHTETLAELSQRIRDIASNVFETLTPSSAEITLAPSDDLFAELKSSQVFLLRAGQVQCQMAAKTIVCCEPGDLLGLPRTLSLPSAVFSATEAITVQPIDRDELINHVCSDESLQKLWSYYLVARLSWYQQALALEIRKEFHPNAGFLYFKQGDTIIHQGDEADLVYTLLEGHAEAVCEGVTVGQINRDEIFGALAVFTGQKRMADVVATSDCTVLTVRKEEFIELVEHQPHICIGLIEEMADKIKGLNSQLRNNR</sequence>
<dbReference type="SUPFAM" id="SSF51206">
    <property type="entry name" value="cAMP-binding domain-like"/>
    <property type="match status" value="1"/>
</dbReference>
<reference evidence="3" key="1">
    <citation type="journal article" date="2019" name="Int. J. Syst. Evol. Microbiol.">
        <title>The Global Catalogue of Microorganisms (GCM) 10K type strain sequencing project: providing services to taxonomists for standard genome sequencing and annotation.</title>
        <authorList>
            <consortium name="The Broad Institute Genomics Platform"/>
            <consortium name="The Broad Institute Genome Sequencing Center for Infectious Disease"/>
            <person name="Wu L."/>
            <person name="Ma J."/>
        </authorList>
    </citation>
    <scope>NUCLEOTIDE SEQUENCE [LARGE SCALE GENOMIC DNA]</scope>
    <source>
        <strain evidence="3">KCTC 52141</strain>
    </source>
</reference>
<dbReference type="InterPro" id="IPR000595">
    <property type="entry name" value="cNMP-bd_dom"/>
</dbReference>